<dbReference type="GO" id="GO:0042162">
    <property type="term" value="F:telomeric DNA binding"/>
    <property type="evidence" value="ECO:0007669"/>
    <property type="project" value="TreeGrafter"/>
</dbReference>
<feature type="compositionally biased region" description="Polar residues" evidence="10">
    <location>
        <begin position="1511"/>
        <end position="1521"/>
    </location>
</feature>
<dbReference type="PROSITE" id="PS50026">
    <property type="entry name" value="EGF_3"/>
    <property type="match status" value="1"/>
</dbReference>
<keyword evidence="14" id="KW-1185">Reference proteome</keyword>
<evidence type="ECO:0000256" key="3">
    <source>
        <dbReference type="ARBA" id="ARBA00006332"/>
    </source>
</evidence>
<dbReference type="SUPFAM" id="SSF57196">
    <property type="entry name" value="EGF/Laminin"/>
    <property type="match status" value="1"/>
</dbReference>
<dbReference type="Pfam" id="PF15489">
    <property type="entry name" value="CTC1"/>
    <property type="match status" value="2"/>
</dbReference>
<sequence>MSRDESLEYLLESYENVEKVWLKEFMIHVQSLKVEDDCPYLTPEFILEKLHTEQDVLGLPVLSLSNLLKLSPLCDEVDHVDKKQTGNSVSEFKKRSLVICKLVSESLSSGFPVGSLCIMENQQNAVLCNVTEQHGESISSINKWCALTSRNNIFVTSSGEKYVEVSGPIIPLQKADDEKCTTLMSADAKVVLENKEVSKKSEVINIIGRILVVSEIFSVKHDSLFCVRLESDVNILIKKKEFLYWQKFLSPKKEYLFTNMKPTTLQKGAGHPVRLFVPSKNSIVYCPTPERSNILSLKDWMSKAGITEVSIDNKDYRATDKIVENNHISYQGVITSDEHAYLGIFELDQKIRLYLSYIPVTYVSLRLGTKIMVYNAHLQKSEKFSTTNLSAENVRIPKSIQACLWKQQYSLNGFTFVMDVMLHLRQKFTNYSNERFGEFLPVISDLCSVNNSLTRNHLQEVLTTTCCFISDKTEYKNSFPQVIEVDIHDADDKMNDIAIAKHDGSKDWNHVLYWNYVIQQGAVQQIIIGEIHTSSRSGKVQLRDQTGCIDCVVMETQTDHEQYHECTAECCMCYQTLRSKFKCPHLHPHHSGCLVAITKFTVVKERFLLGNFTNIKTKDNIVTNKSKELHIKYLVFSLSDVILIHKPKYSISCNHCTFQNSVKDKKDNKLKVSDIHWLYVNHKESLHMNDNNKSKARLLFIAHICDHLHQREDMLEEKCLTSQTQNDLEKDVNVEVKQLSCAKCQLILFENSNVKYYNVIQSGCLYKFVGFDGVMKERRKLPWQLKQSAKKAGDNLCYVLPDDFIVEREFHDQNSTAVSWLEGRVESIEHILTDRHCKDYVSILGTIVRRVHHEPDDVGLVLKRLKFNNKHLTSDNGTSTLDNWQIQLQIKCMKSEREISVYLKLDNITYPLGLVPGTVVYMEQIERRVSRKGVVYCQFSIVSSLTVLHQKWSELTTRKAETSEECNDSQPPTEQYNLGFLADVWGDNSILQFSCVCFVQKVVKISLKCCCQMCGGVIVDQCGNNLCHSEEFKFVARMSLIIDDGTSVAMVTCSDKEVQILLLLSDDQWEALKLSVKQHGEVFLQQSFPDFGSTLEKFVYVLCESSVIKRTVNMCLTCKPVSCNGKEPYLHPCDLLNNMGLEDFTEKTIDTGIATIKTRCLPFIQLSCQKVTEMDYLKHTLSSFVDLRIGITRKNTSLLGSHALPITFILWEDRDSCWSRLLREAKMSLLINLFTVYSLLFVYTGVIVGCIRKSDNSNRAKIDNEEKTQIILENYRLSCSDNETKALACLNGGSCFVVYVEDRIVKCACSNKYIGKRCEMIDPEIIFRQSETEGNDARNGFIIGFIVIIILLLIALLILICLNKDSLKKHCNKVIRTAKEVKDKWTNCKKVAKRVFSDNRRESVKTGGGPKPKEVSIAISNIIDLCKDSASFKGIGSGVETDISNEDPVEKITEYNSDSDEYEPALDLSFPQSPQDQGTQSLNTTFLESLSNTSASQISVSRSSCPHSAVSKTSALFQTPGPSGISIARKGGSKQPTKRRKTQEDVFDMQCKMYEKELVKQDKEIERLDLQIDLLKYMKRNPSIPVSPSVNQLLLGSLLNI</sequence>
<protein>
    <recommendedName>
        <fullName evidence="4">CST complex subunit CTC1</fullName>
    </recommendedName>
</protein>
<dbReference type="InterPro" id="IPR042617">
    <property type="entry name" value="CTC1-like"/>
</dbReference>
<comment type="similarity">
    <text evidence="3">Belongs to the CTC1 family.</text>
</comment>
<evidence type="ECO:0000256" key="11">
    <source>
        <dbReference type="SAM" id="Phobius"/>
    </source>
</evidence>
<evidence type="ECO:0000256" key="10">
    <source>
        <dbReference type="SAM" id="MobiDB-lite"/>
    </source>
</evidence>
<evidence type="ECO:0000256" key="9">
    <source>
        <dbReference type="PROSITE-ProRule" id="PRU00076"/>
    </source>
</evidence>
<keyword evidence="5" id="KW-0158">Chromosome</keyword>
<comment type="subcellular location">
    <subcellularLocation>
        <location evidence="2">Chromosome</location>
        <location evidence="2">Telomere</location>
    </subcellularLocation>
    <subcellularLocation>
        <location evidence="1">Nucleus</location>
    </subcellularLocation>
</comment>
<keyword evidence="11" id="KW-0472">Membrane</keyword>
<keyword evidence="7" id="KW-0238">DNA-binding</keyword>
<name>A0A8S3UBP1_MYTED</name>
<dbReference type="PROSITE" id="PS00022">
    <property type="entry name" value="EGF_1"/>
    <property type="match status" value="1"/>
</dbReference>
<dbReference type="InterPro" id="IPR029156">
    <property type="entry name" value="CTC1"/>
</dbReference>
<accession>A0A8S3UBP1</accession>
<evidence type="ECO:0000313" key="14">
    <source>
        <dbReference type="Proteomes" id="UP000683360"/>
    </source>
</evidence>
<dbReference type="OrthoDB" id="6161998at2759"/>
<evidence type="ECO:0000256" key="7">
    <source>
        <dbReference type="ARBA" id="ARBA00023125"/>
    </source>
</evidence>
<dbReference type="InterPro" id="IPR000742">
    <property type="entry name" value="EGF"/>
</dbReference>
<feature type="transmembrane region" description="Helical" evidence="11">
    <location>
        <begin position="1229"/>
        <end position="1251"/>
    </location>
</feature>
<feature type="transmembrane region" description="Helical" evidence="11">
    <location>
        <begin position="1340"/>
        <end position="1360"/>
    </location>
</feature>
<gene>
    <name evidence="13" type="ORF">MEDL_55377</name>
</gene>
<keyword evidence="9" id="KW-0245">EGF-like domain</keyword>
<dbReference type="GO" id="GO:0003697">
    <property type="term" value="F:single-stranded DNA binding"/>
    <property type="evidence" value="ECO:0007669"/>
    <property type="project" value="InterPro"/>
</dbReference>
<evidence type="ECO:0000256" key="4">
    <source>
        <dbReference type="ARBA" id="ARBA00016175"/>
    </source>
</evidence>
<keyword evidence="8" id="KW-0539">Nucleus</keyword>
<evidence type="ECO:0000256" key="8">
    <source>
        <dbReference type="ARBA" id="ARBA00023242"/>
    </source>
</evidence>
<dbReference type="GO" id="GO:0010833">
    <property type="term" value="P:telomere maintenance via telomere lengthening"/>
    <property type="evidence" value="ECO:0007669"/>
    <property type="project" value="TreeGrafter"/>
</dbReference>
<dbReference type="GO" id="GO:1990879">
    <property type="term" value="C:CST complex"/>
    <property type="evidence" value="ECO:0007669"/>
    <property type="project" value="TreeGrafter"/>
</dbReference>
<keyword evidence="6" id="KW-0779">Telomere</keyword>
<organism evidence="13 14">
    <name type="scientific">Mytilus edulis</name>
    <name type="common">Blue mussel</name>
    <dbReference type="NCBI Taxonomy" id="6550"/>
    <lineage>
        <taxon>Eukaryota</taxon>
        <taxon>Metazoa</taxon>
        <taxon>Spiralia</taxon>
        <taxon>Lophotrochozoa</taxon>
        <taxon>Mollusca</taxon>
        <taxon>Bivalvia</taxon>
        <taxon>Autobranchia</taxon>
        <taxon>Pteriomorphia</taxon>
        <taxon>Mytilida</taxon>
        <taxon>Mytiloidea</taxon>
        <taxon>Mytilidae</taxon>
        <taxon>Mytilinae</taxon>
        <taxon>Mytilus</taxon>
    </lineage>
</organism>
<feature type="domain" description="EGF-like" evidence="12">
    <location>
        <begin position="1280"/>
        <end position="1319"/>
    </location>
</feature>
<proteinExistence type="inferred from homology"/>
<evidence type="ECO:0000256" key="6">
    <source>
        <dbReference type="ARBA" id="ARBA00022895"/>
    </source>
</evidence>
<evidence type="ECO:0000256" key="1">
    <source>
        <dbReference type="ARBA" id="ARBA00004123"/>
    </source>
</evidence>
<dbReference type="GO" id="GO:0045740">
    <property type="term" value="P:positive regulation of DNA replication"/>
    <property type="evidence" value="ECO:0007669"/>
    <property type="project" value="TreeGrafter"/>
</dbReference>
<feature type="disulfide bond" evidence="9">
    <location>
        <begin position="1309"/>
        <end position="1318"/>
    </location>
</feature>
<dbReference type="PANTHER" id="PTHR14865">
    <property type="entry name" value="CST COMPLEX SUBUNIT CTC1"/>
    <property type="match status" value="1"/>
</dbReference>
<dbReference type="PANTHER" id="PTHR14865:SF2">
    <property type="entry name" value="CST COMPLEX SUBUNIT CTC1"/>
    <property type="match status" value="1"/>
</dbReference>
<evidence type="ECO:0000313" key="13">
    <source>
        <dbReference type="EMBL" id="CAG2243239.1"/>
    </source>
</evidence>
<dbReference type="Proteomes" id="UP000683360">
    <property type="component" value="Unassembled WGS sequence"/>
</dbReference>
<feature type="region of interest" description="Disordered" evidence="10">
    <location>
        <begin position="1511"/>
        <end position="1543"/>
    </location>
</feature>
<comment type="caution">
    <text evidence="9">Lacks conserved residue(s) required for the propagation of feature annotation.</text>
</comment>
<comment type="caution">
    <text evidence="13">The sequence shown here is derived from an EMBL/GenBank/DDBJ whole genome shotgun (WGS) entry which is preliminary data.</text>
</comment>
<evidence type="ECO:0000256" key="5">
    <source>
        <dbReference type="ARBA" id="ARBA00022454"/>
    </source>
</evidence>
<reference evidence="13" key="1">
    <citation type="submission" date="2021-03" db="EMBL/GenBank/DDBJ databases">
        <authorList>
            <person name="Bekaert M."/>
        </authorList>
    </citation>
    <scope>NUCLEOTIDE SEQUENCE</scope>
</reference>
<dbReference type="Gene3D" id="2.10.25.10">
    <property type="entry name" value="Laminin"/>
    <property type="match status" value="1"/>
</dbReference>
<evidence type="ECO:0000259" key="12">
    <source>
        <dbReference type="PROSITE" id="PS50026"/>
    </source>
</evidence>
<evidence type="ECO:0000256" key="2">
    <source>
        <dbReference type="ARBA" id="ARBA00004574"/>
    </source>
</evidence>
<keyword evidence="9" id="KW-1015">Disulfide bond</keyword>
<keyword evidence="11" id="KW-0812">Transmembrane</keyword>
<dbReference type="EMBL" id="CAJPWZ010002696">
    <property type="protein sequence ID" value="CAG2243239.1"/>
    <property type="molecule type" value="Genomic_DNA"/>
</dbReference>
<keyword evidence="11" id="KW-1133">Transmembrane helix</keyword>